<comment type="pathway">
    <text evidence="10">Cofactor biosynthesis; adenosylcobalamin biosynthesis.</text>
</comment>
<accession>A0A846HAI8</accession>
<dbReference type="GO" id="GO:0015087">
    <property type="term" value="F:cobalt ion transmembrane transporter activity"/>
    <property type="evidence" value="ECO:0007669"/>
    <property type="project" value="UniProtKB-UniRule"/>
</dbReference>
<comment type="subunit">
    <text evidence="10">Forms an energy-coupling factor (ECF) transporter complex composed of an ATP-binding protein (A component, CbiO), a transmembrane protein (T component, CbiQ) and 2 possible substrate-capture proteins (S components, CbiM and CbiN) of unknown stoichimetry.</text>
</comment>
<evidence type="ECO:0000256" key="6">
    <source>
        <dbReference type="ARBA" id="ARBA00022989"/>
    </source>
</evidence>
<gene>
    <name evidence="10" type="primary">cbiN</name>
    <name evidence="11" type="ORF">PI95_014385</name>
</gene>
<keyword evidence="2 10" id="KW-0813">Transport</keyword>
<evidence type="ECO:0000256" key="2">
    <source>
        <dbReference type="ARBA" id="ARBA00022448"/>
    </source>
</evidence>
<keyword evidence="3 10" id="KW-1003">Cell membrane</keyword>
<evidence type="ECO:0000313" key="11">
    <source>
        <dbReference type="EMBL" id="NEU73714.1"/>
    </source>
</evidence>
<dbReference type="HAMAP" id="MF_00330">
    <property type="entry name" value="CbiN"/>
    <property type="match status" value="1"/>
</dbReference>
<dbReference type="NCBIfam" id="NF002780">
    <property type="entry name" value="PRK02898.1"/>
    <property type="match status" value="1"/>
</dbReference>
<reference evidence="11 12" key="1">
    <citation type="journal article" date="2015" name="Genome Announc.">
        <title>Draft Genome Sequence of Cyanobacterium Hassallia byssoidea Strain VB512170, Isolated from Monuments in India.</title>
        <authorList>
            <person name="Singh D."/>
            <person name="Chandrababunaidu M.M."/>
            <person name="Panda A."/>
            <person name="Sen D."/>
            <person name="Bhattacharyya S."/>
            <person name="Adhikary S.P."/>
            <person name="Tripathy S."/>
        </authorList>
    </citation>
    <scope>NUCLEOTIDE SEQUENCE [LARGE SCALE GENOMIC DNA]</scope>
    <source>
        <strain evidence="11 12">VB512170</strain>
    </source>
</reference>
<evidence type="ECO:0000256" key="8">
    <source>
        <dbReference type="ARBA" id="ARBA00023136"/>
    </source>
</evidence>
<name>A0A846HAI8_9CYAN</name>
<organism evidence="11 12">
    <name type="scientific">Hassallia byssoidea VB512170</name>
    <dbReference type="NCBI Taxonomy" id="1304833"/>
    <lineage>
        <taxon>Bacteria</taxon>
        <taxon>Bacillati</taxon>
        <taxon>Cyanobacteriota</taxon>
        <taxon>Cyanophyceae</taxon>
        <taxon>Nostocales</taxon>
        <taxon>Tolypothrichaceae</taxon>
        <taxon>Hassallia</taxon>
    </lineage>
</organism>
<dbReference type="RefSeq" id="WP_039748461.1">
    <property type="nucleotide sequence ID" value="NZ_JTCM02000027.1"/>
</dbReference>
<feature type="transmembrane region" description="Helical" evidence="10">
    <location>
        <begin position="69"/>
        <end position="89"/>
    </location>
</feature>
<evidence type="ECO:0000256" key="5">
    <source>
        <dbReference type="ARBA" id="ARBA00022692"/>
    </source>
</evidence>
<dbReference type="Pfam" id="PF02553">
    <property type="entry name" value="CbiN"/>
    <property type="match status" value="1"/>
</dbReference>
<keyword evidence="12" id="KW-1185">Reference proteome</keyword>
<dbReference type="AlphaFoldDB" id="A0A846HAI8"/>
<evidence type="ECO:0000256" key="3">
    <source>
        <dbReference type="ARBA" id="ARBA00022475"/>
    </source>
</evidence>
<dbReference type="InterPro" id="IPR003705">
    <property type="entry name" value="CbiN"/>
</dbReference>
<keyword evidence="1 10" id="KW-0171">Cobalt transport</keyword>
<keyword evidence="7 10" id="KW-0406">Ion transport</keyword>
<evidence type="ECO:0000256" key="10">
    <source>
        <dbReference type="HAMAP-Rule" id="MF_00330"/>
    </source>
</evidence>
<comment type="caution">
    <text evidence="10">Lacks conserved residue(s) required for the propagation of feature annotation.</text>
</comment>
<dbReference type="PANTHER" id="PTHR38662">
    <property type="entry name" value="COBALT TRANSPORT PROTEIN CBIN"/>
    <property type="match status" value="1"/>
</dbReference>
<dbReference type="UniPathway" id="UPA00148"/>
<evidence type="ECO:0000256" key="7">
    <source>
        <dbReference type="ARBA" id="ARBA00023065"/>
    </source>
</evidence>
<keyword evidence="9 10" id="KW-0170">Cobalt</keyword>
<comment type="subcellular location">
    <subcellularLocation>
        <location evidence="10">Cell membrane</location>
        <topology evidence="10">Multi-pass membrane protein</topology>
    </subcellularLocation>
</comment>
<proteinExistence type="inferred from homology"/>
<evidence type="ECO:0000256" key="4">
    <source>
        <dbReference type="ARBA" id="ARBA00022573"/>
    </source>
</evidence>
<dbReference type="GO" id="GO:0009236">
    <property type="term" value="P:cobalamin biosynthetic process"/>
    <property type="evidence" value="ECO:0007669"/>
    <property type="project" value="UniProtKB-UniRule"/>
</dbReference>
<sequence length="104" mass="11248">MNQSKKKLSNWLLLGGVVILAGAPFIFARNAEFAGADDRAAKAVTEVQPGYQPWFKPLMNVASCEVQTFLFATQAAIGAGTLGFLIGLYKGRSEQQKSNNEHSD</sequence>
<comment type="similarity">
    <text evidence="10">Belongs to the CbiN family.</text>
</comment>
<evidence type="ECO:0000313" key="12">
    <source>
        <dbReference type="Proteomes" id="UP000031549"/>
    </source>
</evidence>
<keyword evidence="6 10" id="KW-1133">Transmembrane helix</keyword>
<dbReference type="PANTHER" id="PTHR38662:SF1">
    <property type="entry name" value="COBALT TRANSPORT PROTEIN CBIN"/>
    <property type="match status" value="1"/>
</dbReference>
<dbReference type="EMBL" id="JTCM02000027">
    <property type="protein sequence ID" value="NEU73714.1"/>
    <property type="molecule type" value="Genomic_DNA"/>
</dbReference>
<keyword evidence="4 10" id="KW-0169">Cobalamin biosynthesis</keyword>
<keyword evidence="5 10" id="KW-0812">Transmembrane</keyword>
<dbReference type="Proteomes" id="UP000031549">
    <property type="component" value="Unassembled WGS sequence"/>
</dbReference>
<protein>
    <recommendedName>
        <fullName evidence="10">Cobalt transport protein CbiN</fullName>
    </recommendedName>
    <alternativeName>
        <fullName evidence="10">Energy-coupling factor transporter probable substrate-capture protein CbiN</fullName>
        <shortName evidence="10">ECF transporter S component CbiN</shortName>
    </alternativeName>
</protein>
<keyword evidence="8 10" id="KW-0472">Membrane</keyword>
<comment type="caution">
    <text evidence="11">The sequence shown here is derived from an EMBL/GenBank/DDBJ whole genome shotgun (WGS) entry which is preliminary data.</text>
</comment>
<dbReference type="GO" id="GO:0005886">
    <property type="term" value="C:plasma membrane"/>
    <property type="evidence" value="ECO:0007669"/>
    <property type="project" value="UniProtKB-SubCell"/>
</dbReference>
<comment type="function">
    <text evidence="10">Part of the energy-coupling factor (ECF) transporter complex CbiMNOQ involved in cobalt import.</text>
</comment>
<evidence type="ECO:0000256" key="9">
    <source>
        <dbReference type="ARBA" id="ARBA00023285"/>
    </source>
</evidence>
<evidence type="ECO:0000256" key="1">
    <source>
        <dbReference type="ARBA" id="ARBA00022426"/>
    </source>
</evidence>